<evidence type="ECO:0000256" key="1">
    <source>
        <dbReference type="SAM" id="Phobius"/>
    </source>
</evidence>
<sequence>MARLHIPVPDKVLPWQVTVSAVALLIGAVNCTAVALSNISRMGDRAGIKAAIEEGDTVLGSTVAEGFDHYYISMTVFSTMGLIYLVLGLLLWRGEHRHGVRMIGTIMAAVNVIGLTGMLVTTGGSAFQQTSSLVVHLVVQIVILIGMIMLWEGGGRRWEHQGA</sequence>
<protein>
    <submittedName>
        <fullName evidence="2">Unannotated protein</fullName>
    </submittedName>
</protein>
<proteinExistence type="predicted"/>
<name>A0A6J7PNR0_9ZZZZ</name>
<feature type="transmembrane region" description="Helical" evidence="1">
    <location>
        <begin position="104"/>
        <end position="127"/>
    </location>
</feature>
<dbReference type="EMBL" id="CAFBOZ010000137">
    <property type="protein sequence ID" value="CAB5007037.1"/>
    <property type="molecule type" value="Genomic_DNA"/>
</dbReference>
<feature type="transmembrane region" description="Helical" evidence="1">
    <location>
        <begin position="133"/>
        <end position="151"/>
    </location>
</feature>
<keyword evidence="1" id="KW-1133">Transmembrane helix</keyword>
<reference evidence="2" key="1">
    <citation type="submission" date="2020-05" db="EMBL/GenBank/DDBJ databases">
        <authorList>
            <person name="Chiriac C."/>
            <person name="Salcher M."/>
            <person name="Ghai R."/>
            <person name="Kavagutti S V."/>
        </authorList>
    </citation>
    <scope>NUCLEOTIDE SEQUENCE</scope>
</reference>
<keyword evidence="1" id="KW-0472">Membrane</keyword>
<gene>
    <name evidence="2" type="ORF">UFOPK3992_01040</name>
</gene>
<dbReference type="AlphaFoldDB" id="A0A6J7PNR0"/>
<accession>A0A6J7PNR0</accession>
<feature type="transmembrane region" description="Helical" evidence="1">
    <location>
        <begin position="12"/>
        <end position="36"/>
    </location>
</feature>
<evidence type="ECO:0000313" key="2">
    <source>
        <dbReference type="EMBL" id="CAB5007037.1"/>
    </source>
</evidence>
<organism evidence="2">
    <name type="scientific">freshwater metagenome</name>
    <dbReference type="NCBI Taxonomy" id="449393"/>
    <lineage>
        <taxon>unclassified sequences</taxon>
        <taxon>metagenomes</taxon>
        <taxon>ecological metagenomes</taxon>
    </lineage>
</organism>
<keyword evidence="1" id="KW-0812">Transmembrane</keyword>
<feature type="transmembrane region" description="Helical" evidence="1">
    <location>
        <begin position="70"/>
        <end position="92"/>
    </location>
</feature>